<organism evidence="4 5">
    <name type="scientific">Cyphellophora attinorum</name>
    <dbReference type="NCBI Taxonomy" id="1664694"/>
    <lineage>
        <taxon>Eukaryota</taxon>
        <taxon>Fungi</taxon>
        <taxon>Dikarya</taxon>
        <taxon>Ascomycota</taxon>
        <taxon>Pezizomycotina</taxon>
        <taxon>Eurotiomycetes</taxon>
        <taxon>Chaetothyriomycetidae</taxon>
        <taxon>Chaetothyriales</taxon>
        <taxon>Cyphellophoraceae</taxon>
        <taxon>Cyphellophora</taxon>
    </lineage>
</organism>
<dbReference type="GeneID" id="28735635"/>
<dbReference type="SUPFAM" id="SSF56529">
    <property type="entry name" value="FAH"/>
    <property type="match status" value="1"/>
</dbReference>
<evidence type="ECO:0000256" key="1">
    <source>
        <dbReference type="ARBA" id="ARBA00010211"/>
    </source>
</evidence>
<keyword evidence="2" id="KW-0479">Metal-binding</keyword>
<dbReference type="PANTHER" id="PTHR11820:SF7">
    <property type="entry name" value="ACYLPYRUVASE FAHD1, MITOCHONDRIAL"/>
    <property type="match status" value="1"/>
</dbReference>
<sequence>MAFDRLVRFEQDGTAHYGDIVEITQKGYLVKKLNGSINDGFTPTSGDAVLVEHLLCPVKRAAIIQCIGLNYKQHAKEASLEVPEYPVVFTKPPDALTGPNTAISICPGAQPMLDYEGELTVIISKDCKNLPVDVNLPEYVLGYTAGNDVSARNYQLPAAGGGQYGYAKSFNGFAPIGPWIASPRLVPDLKVLRYKTRVNGEVRQETGVDDMIWSVQQILHHLSRGTTLRAGTVIMTGTPSGVGFFRKQFLKDGDVVEVEIEGLMTLSNKMEFEKH</sequence>
<dbReference type="Gene3D" id="3.90.850.10">
    <property type="entry name" value="Fumarylacetoacetase-like, C-terminal domain"/>
    <property type="match status" value="1"/>
</dbReference>
<evidence type="ECO:0000313" key="4">
    <source>
        <dbReference type="EMBL" id="KPI37080.1"/>
    </source>
</evidence>
<dbReference type="GO" id="GO:0050163">
    <property type="term" value="F:oxaloacetate tautomerase activity"/>
    <property type="evidence" value="ECO:0007669"/>
    <property type="project" value="UniProtKB-ARBA"/>
</dbReference>
<dbReference type="PANTHER" id="PTHR11820">
    <property type="entry name" value="ACYLPYRUVASE"/>
    <property type="match status" value="1"/>
</dbReference>
<protein>
    <recommendedName>
        <fullName evidence="3">Fumarylacetoacetase-like C-terminal domain-containing protein</fullName>
    </recommendedName>
</protein>
<dbReference type="Proteomes" id="UP000038010">
    <property type="component" value="Unassembled WGS sequence"/>
</dbReference>
<evidence type="ECO:0000313" key="5">
    <source>
        <dbReference type="Proteomes" id="UP000038010"/>
    </source>
</evidence>
<dbReference type="Pfam" id="PF01557">
    <property type="entry name" value="FAA_hydrolase"/>
    <property type="match status" value="1"/>
</dbReference>
<proteinExistence type="inferred from homology"/>
<dbReference type="GO" id="GO:0006107">
    <property type="term" value="P:oxaloacetate metabolic process"/>
    <property type="evidence" value="ECO:0007669"/>
    <property type="project" value="UniProtKB-ARBA"/>
</dbReference>
<accession>A0A0N1NYF7</accession>
<dbReference type="InterPro" id="IPR036663">
    <property type="entry name" value="Fumarylacetoacetase_C_sf"/>
</dbReference>
<comment type="similarity">
    <text evidence="1">Belongs to the FAH family.</text>
</comment>
<feature type="domain" description="Fumarylacetoacetase-like C-terminal" evidence="3">
    <location>
        <begin position="64"/>
        <end position="269"/>
    </location>
</feature>
<dbReference type="STRING" id="1664694.A0A0N1NYF7"/>
<dbReference type="RefSeq" id="XP_017997043.1">
    <property type="nucleotide sequence ID" value="XM_018143755.1"/>
</dbReference>
<dbReference type="GO" id="GO:0046872">
    <property type="term" value="F:metal ion binding"/>
    <property type="evidence" value="ECO:0007669"/>
    <property type="project" value="UniProtKB-KW"/>
</dbReference>
<name>A0A0N1NYF7_9EURO</name>
<comment type="caution">
    <text evidence="4">The sequence shown here is derived from an EMBL/GenBank/DDBJ whole genome shotgun (WGS) entry which is preliminary data.</text>
</comment>
<evidence type="ECO:0000256" key="2">
    <source>
        <dbReference type="ARBA" id="ARBA00022723"/>
    </source>
</evidence>
<dbReference type="FunFam" id="3.90.850.10:FF:000002">
    <property type="entry name" value="2-hydroxyhepta-2,4-diene-1,7-dioate isomerase"/>
    <property type="match status" value="1"/>
</dbReference>
<dbReference type="OrthoDB" id="411064at2759"/>
<evidence type="ECO:0000259" key="3">
    <source>
        <dbReference type="Pfam" id="PF01557"/>
    </source>
</evidence>
<dbReference type="VEuPathDB" id="FungiDB:AB675_3682"/>
<gene>
    <name evidence="4" type="ORF">AB675_3682</name>
</gene>
<dbReference type="AlphaFoldDB" id="A0A0N1NYF7"/>
<dbReference type="GO" id="GO:0018773">
    <property type="term" value="F:acetylpyruvate hydrolase activity"/>
    <property type="evidence" value="ECO:0007669"/>
    <property type="project" value="TreeGrafter"/>
</dbReference>
<reference evidence="4 5" key="1">
    <citation type="submission" date="2015-06" db="EMBL/GenBank/DDBJ databases">
        <title>Draft genome of the ant-associated black yeast Phialophora attae CBS 131958.</title>
        <authorList>
            <person name="Moreno L.F."/>
            <person name="Stielow B.J."/>
            <person name="de Hoog S."/>
            <person name="Vicente V.A."/>
            <person name="Weiss V.A."/>
            <person name="de Vries M."/>
            <person name="Cruz L.M."/>
            <person name="Souza E.M."/>
        </authorList>
    </citation>
    <scope>NUCLEOTIDE SEQUENCE [LARGE SCALE GENOMIC DNA]</scope>
    <source>
        <strain evidence="4 5">CBS 131958</strain>
    </source>
</reference>
<dbReference type="EMBL" id="LFJN01000026">
    <property type="protein sequence ID" value="KPI37080.1"/>
    <property type="molecule type" value="Genomic_DNA"/>
</dbReference>
<keyword evidence="5" id="KW-1185">Reference proteome</keyword>
<dbReference type="InterPro" id="IPR011234">
    <property type="entry name" value="Fumarylacetoacetase-like_C"/>
</dbReference>